<dbReference type="EMBL" id="ML734609">
    <property type="protein sequence ID" value="KAB8245707.1"/>
    <property type="molecule type" value="Genomic_DNA"/>
</dbReference>
<reference evidence="1" key="1">
    <citation type="submission" date="2019-04" db="EMBL/GenBank/DDBJ databases">
        <title>Friends and foes A comparative genomics study of 23 Aspergillus species from section Flavi.</title>
        <authorList>
            <consortium name="DOE Joint Genome Institute"/>
            <person name="Kjaerbolling I."/>
            <person name="Vesth T."/>
            <person name="Frisvad J.C."/>
            <person name="Nybo J.L."/>
            <person name="Theobald S."/>
            <person name="Kildgaard S."/>
            <person name="Isbrandt T."/>
            <person name="Kuo A."/>
            <person name="Sato A."/>
            <person name="Lyhne E.K."/>
            <person name="Kogle M.E."/>
            <person name="Wiebenga A."/>
            <person name="Kun R.S."/>
            <person name="Lubbers R.J."/>
            <person name="Makela M.R."/>
            <person name="Barry K."/>
            <person name="Chovatia M."/>
            <person name="Clum A."/>
            <person name="Daum C."/>
            <person name="Haridas S."/>
            <person name="He G."/>
            <person name="LaButti K."/>
            <person name="Lipzen A."/>
            <person name="Mondo S."/>
            <person name="Riley R."/>
            <person name="Salamov A."/>
            <person name="Simmons B.A."/>
            <person name="Magnuson J.K."/>
            <person name="Henrissat B."/>
            <person name="Mortensen U.H."/>
            <person name="Larsen T.O."/>
            <person name="Devries R.P."/>
            <person name="Grigoriev I.V."/>
            <person name="Machida M."/>
            <person name="Baker S.E."/>
            <person name="Andersen M.R."/>
        </authorList>
    </citation>
    <scope>NUCLEOTIDE SEQUENCE [LARGE SCALE GENOMIC DNA]</scope>
    <source>
        <strain evidence="1">CBS 121.62</strain>
    </source>
</reference>
<name>A0A5N6GV82_ASPFL</name>
<dbReference type="Proteomes" id="UP000325434">
    <property type="component" value="Unassembled WGS sequence"/>
</dbReference>
<dbReference type="VEuPathDB" id="FungiDB:F9C07_3386"/>
<protein>
    <submittedName>
        <fullName evidence="1">2OG-Fe dioxygenase-domain-containing protein</fullName>
    </submittedName>
</protein>
<dbReference type="VEuPathDB" id="FungiDB:AFLA_001940"/>
<dbReference type="InterPro" id="IPR018724">
    <property type="entry name" value="2OG-Fe_dioxygenase"/>
</dbReference>
<organism evidence="1">
    <name type="scientific">Aspergillus flavus</name>
    <dbReference type="NCBI Taxonomy" id="5059"/>
    <lineage>
        <taxon>Eukaryota</taxon>
        <taxon>Fungi</taxon>
        <taxon>Dikarya</taxon>
        <taxon>Ascomycota</taxon>
        <taxon>Pezizomycotina</taxon>
        <taxon>Eurotiomycetes</taxon>
        <taxon>Eurotiomycetidae</taxon>
        <taxon>Eurotiales</taxon>
        <taxon>Aspergillaceae</taxon>
        <taxon>Aspergillus</taxon>
        <taxon>Aspergillus subgen. Circumdati</taxon>
    </lineage>
</organism>
<gene>
    <name evidence="1" type="ORF">BDV35DRAFT_356375</name>
</gene>
<dbReference type="Pfam" id="PF10014">
    <property type="entry name" value="2OG-Fe_Oxy_2"/>
    <property type="match status" value="1"/>
</dbReference>
<dbReference type="OMA" id="DHTMTTY"/>
<keyword evidence="1" id="KW-0223">Dioxygenase</keyword>
<dbReference type="AlphaFoldDB" id="A0A5N6GV82"/>
<dbReference type="Gene3D" id="2.60.120.620">
    <property type="entry name" value="q2cbj1_9rhob like domain"/>
    <property type="match status" value="1"/>
</dbReference>
<dbReference type="GO" id="GO:0051213">
    <property type="term" value="F:dioxygenase activity"/>
    <property type="evidence" value="ECO:0007669"/>
    <property type="project" value="UniProtKB-KW"/>
</dbReference>
<keyword evidence="1" id="KW-0560">Oxidoreductase</keyword>
<sequence>MMPPMKVATPNGHSMPKTNNLDVFEQRYDAKFYETMAKIMALRQKYLQDRFIFVEGEDMVPILKGLGAKDADFELLKSITDQTGADPTLEYRTASFGRYCIDFETRSIRRLEQQPYTLTVQEDYKRHDSAIQRTFPETPTDMQENTVVQALMMFKALVFQNVPITPRDRLDYSSQSWVCMMFNGRVFTDLSKGIFGEPALEGVHSDGSDHTMSVLLNCENMTPDSAVTFLHDNRETTGVPVSEVEPALIKARVQHRHFLDTLIFVDHDYKHSVTSLHPLCPSSIARRDVLVAFTRRPKVEGHISGYSDSMAHHTESPMQIPLWLP</sequence>
<evidence type="ECO:0000313" key="1">
    <source>
        <dbReference type="EMBL" id="KAB8245707.1"/>
    </source>
</evidence>
<accession>A0A5N6GV82</accession>
<proteinExistence type="predicted"/>